<proteinExistence type="predicted"/>
<keyword evidence="2" id="KW-1185">Reference proteome</keyword>
<dbReference type="InterPro" id="IPR032675">
    <property type="entry name" value="LRR_dom_sf"/>
</dbReference>
<dbReference type="Gene3D" id="3.80.10.10">
    <property type="entry name" value="Ribonuclease Inhibitor"/>
    <property type="match status" value="1"/>
</dbReference>
<comment type="caution">
    <text evidence="1">The sequence shown here is derived from an EMBL/GenBank/DDBJ whole genome shotgun (WGS) entry which is preliminary data.</text>
</comment>
<gene>
    <name evidence="1" type="ORF">SNAT2548_LOCUS18985</name>
</gene>
<name>A0A812PAR5_9DINO</name>
<accession>A0A812PAR5</accession>
<reference evidence="1" key="1">
    <citation type="submission" date="2021-02" db="EMBL/GenBank/DDBJ databases">
        <authorList>
            <person name="Dougan E. K."/>
            <person name="Rhodes N."/>
            <person name="Thang M."/>
            <person name="Chan C."/>
        </authorList>
    </citation>
    <scope>NUCLEOTIDE SEQUENCE</scope>
</reference>
<dbReference type="OrthoDB" id="415477at2759"/>
<sequence length="748" mass="83497">MPRSASKQDELRKRSKLVEFHRFLRELGPEAWALSSPPELRARCASLGIHCEDADVREIVDELEESCGHVFETEAKPQVAVCDFLAYVYHTRPSEQDFSQITDASDCATVIPRIEDRALMLRQYSALVDFMTGRAGDDGCLLGWYDRESKLPSIQLEEASIYQANHWIIEPLTLREDMSYAEIVTSDSKAPNRTWFVSHWWGEAMSSFVKSLAKHVEIRGHGSGRVAYWAAWSALGPGERDTSSEDTGQKTALRAMRGRPVLLLVGPEARALRRAWCILEVASCRGALQVEGQSGNLKKSRGGRSVLDVVALRKDIRSGIPVVLTDGLTDMEQEWETKHRGMGQICKTDREKEFPLEVFSAGIAIDSAECESSVPCGRTWVLEFIAQRSPAGGQSATELVDQSLRSFFAQSALAQFLHRRLSISPFLDTIAAHTAQEELLLPCLSHTLTDPGQFLSDLSPTISRLLQLRHLKLDLGWRSIYANRTISSLTSVADLGSGIRPLVQLEKLSIRLSGCKNLQSLAGLDDSLPQLTNLKQLELQLESCERLQSFSELGKSLGHLVNLTSLECGLGGCRCLVDSDVRELGKGIRNLTKLTRLKVDLSGAKHVFYLTELGRSLRFLRDLRHLEMDVSFCTNLTDVSTLGNSMRMLLTETANFQPKSGFVFDLKLEKSGVRINREKVNGYDDPAAFVKSLGARAWHDPDEDDLRPPSPKGRKVVWLTHLEEQEIKRSFQVPLGCQGLFKGCPRLY</sequence>
<evidence type="ECO:0000313" key="1">
    <source>
        <dbReference type="EMBL" id="CAE7356510.1"/>
    </source>
</evidence>
<dbReference type="EMBL" id="CAJNDS010002161">
    <property type="protein sequence ID" value="CAE7356510.1"/>
    <property type="molecule type" value="Genomic_DNA"/>
</dbReference>
<protein>
    <submittedName>
        <fullName evidence="1">Uncharacterized protein</fullName>
    </submittedName>
</protein>
<organism evidence="1 2">
    <name type="scientific">Symbiodinium natans</name>
    <dbReference type="NCBI Taxonomy" id="878477"/>
    <lineage>
        <taxon>Eukaryota</taxon>
        <taxon>Sar</taxon>
        <taxon>Alveolata</taxon>
        <taxon>Dinophyceae</taxon>
        <taxon>Suessiales</taxon>
        <taxon>Symbiodiniaceae</taxon>
        <taxon>Symbiodinium</taxon>
    </lineage>
</organism>
<dbReference type="SUPFAM" id="SSF52047">
    <property type="entry name" value="RNI-like"/>
    <property type="match status" value="1"/>
</dbReference>
<dbReference type="AlphaFoldDB" id="A0A812PAR5"/>
<evidence type="ECO:0000313" key="2">
    <source>
        <dbReference type="Proteomes" id="UP000604046"/>
    </source>
</evidence>
<dbReference type="Proteomes" id="UP000604046">
    <property type="component" value="Unassembled WGS sequence"/>
</dbReference>